<feature type="non-terminal residue" evidence="1">
    <location>
        <position position="1"/>
    </location>
</feature>
<proteinExistence type="predicted"/>
<reference evidence="1" key="1">
    <citation type="submission" date="2013-11" db="EMBL/GenBank/DDBJ databases">
        <title>Microbial diversity, functional groups and degradation webs in Northern and Southern Mediterranean and Red Sea marine crude oil polluted sites.</title>
        <authorList>
            <person name="Daffonchio D."/>
            <person name="Mapelli F."/>
            <person name="Ferrer M."/>
            <person name="Richter M."/>
            <person name="Cherif A."/>
            <person name="Malkawi H.I."/>
            <person name="Yakimov M.M."/>
            <person name="Abdel-Fattah Y.R."/>
            <person name="Blaghen M."/>
            <person name="Golyshin P.N."/>
            <person name="Kalogerakis N."/>
            <person name="Boon N."/>
            <person name="Magagnini M."/>
            <person name="Fava F."/>
        </authorList>
    </citation>
    <scope>NUCLEOTIDE SEQUENCE</scope>
</reference>
<name>A0A1B6NQW5_9ZZZZ</name>
<dbReference type="EMBL" id="AYSL01001644">
    <property type="protein sequence ID" value="KTF05661.1"/>
    <property type="molecule type" value="Genomic_DNA"/>
</dbReference>
<evidence type="ECO:0000313" key="1">
    <source>
        <dbReference type="EMBL" id="KTF05661.1"/>
    </source>
</evidence>
<dbReference type="AlphaFoldDB" id="A0A1B6NQW5"/>
<gene>
    <name evidence="1" type="ORF">MGSAQ_002844</name>
</gene>
<sequence length="27" mass="3191">ILRIRQRVDGVLQENTLNQVKIASHWC</sequence>
<accession>A0A1B6NQW5</accession>
<organism evidence="1">
    <name type="scientific">marine sediment metagenome</name>
    <dbReference type="NCBI Taxonomy" id="412755"/>
    <lineage>
        <taxon>unclassified sequences</taxon>
        <taxon>metagenomes</taxon>
        <taxon>ecological metagenomes</taxon>
    </lineage>
</organism>
<comment type="caution">
    <text evidence="1">The sequence shown here is derived from an EMBL/GenBank/DDBJ whole genome shotgun (WGS) entry which is preliminary data.</text>
</comment>
<protein>
    <submittedName>
        <fullName evidence="1">Uncharacterized protein</fullName>
    </submittedName>
</protein>